<accession>A0ABQ9GY76</accession>
<reference evidence="1 2" key="1">
    <citation type="submission" date="2023-02" db="EMBL/GenBank/DDBJ databases">
        <title>LHISI_Scaffold_Assembly.</title>
        <authorList>
            <person name="Stuart O.P."/>
            <person name="Cleave R."/>
            <person name="Magrath M.J.L."/>
            <person name="Mikheyev A.S."/>
        </authorList>
    </citation>
    <scope>NUCLEOTIDE SEQUENCE [LARGE SCALE GENOMIC DNA]</scope>
    <source>
        <strain evidence="1">Daus_M_001</strain>
        <tissue evidence="1">Leg muscle</tissue>
    </source>
</reference>
<comment type="caution">
    <text evidence="1">The sequence shown here is derived from an EMBL/GenBank/DDBJ whole genome shotgun (WGS) entry which is preliminary data.</text>
</comment>
<dbReference type="EMBL" id="JARBHB010000008">
    <property type="protein sequence ID" value="KAJ8876990.1"/>
    <property type="molecule type" value="Genomic_DNA"/>
</dbReference>
<protein>
    <submittedName>
        <fullName evidence="1">Uncharacterized protein</fullName>
    </submittedName>
</protein>
<sequence length="147" mass="16983">MLYVFICNKKSLEKLGEGNCIDVFTKFHDIPTKNKDIFLQGLFDTLYIKRRRARKELPWVNTDSCKYHLLVGSSQINVCLKAFVSGFGVTTKKVRRITKVKQAGKTPQDKRGQFVSYSLPRTTKLKEREHIESFPMSHIIVGKRCIT</sequence>
<keyword evidence="2" id="KW-1185">Reference proteome</keyword>
<evidence type="ECO:0000313" key="1">
    <source>
        <dbReference type="EMBL" id="KAJ8876990.1"/>
    </source>
</evidence>
<gene>
    <name evidence="1" type="ORF">PR048_021442</name>
</gene>
<dbReference type="Proteomes" id="UP001159363">
    <property type="component" value="Chromosome 7"/>
</dbReference>
<evidence type="ECO:0000313" key="2">
    <source>
        <dbReference type="Proteomes" id="UP001159363"/>
    </source>
</evidence>
<proteinExistence type="predicted"/>
<organism evidence="1 2">
    <name type="scientific">Dryococelus australis</name>
    <dbReference type="NCBI Taxonomy" id="614101"/>
    <lineage>
        <taxon>Eukaryota</taxon>
        <taxon>Metazoa</taxon>
        <taxon>Ecdysozoa</taxon>
        <taxon>Arthropoda</taxon>
        <taxon>Hexapoda</taxon>
        <taxon>Insecta</taxon>
        <taxon>Pterygota</taxon>
        <taxon>Neoptera</taxon>
        <taxon>Polyneoptera</taxon>
        <taxon>Phasmatodea</taxon>
        <taxon>Verophasmatodea</taxon>
        <taxon>Anareolatae</taxon>
        <taxon>Phasmatidae</taxon>
        <taxon>Eurycanthinae</taxon>
        <taxon>Dryococelus</taxon>
    </lineage>
</organism>
<name>A0ABQ9GY76_9NEOP</name>